<evidence type="ECO:0000313" key="2">
    <source>
        <dbReference type="EMBL" id="AXH02492.1"/>
    </source>
</evidence>
<dbReference type="AlphaFoldDB" id="A0A345IRM0"/>
<dbReference type="EMBL" id="MH460883">
    <property type="protein sequence ID" value="AXH02492.1"/>
    <property type="molecule type" value="Genomic_DNA"/>
</dbReference>
<sequence length="47" mass="5713">MGFLGYCKRVHSPLCRLHGHSHAIRWFSCKVFWQRLYTLSHYFSELL</sequence>
<accession>A0A345IRM0</accession>
<protein>
    <submittedName>
        <fullName evidence="2">Uncharacterized protein</fullName>
    </submittedName>
</protein>
<reference evidence="2" key="1">
    <citation type="submission" date="2018-06" db="EMBL/GenBank/DDBJ databases">
        <title>SME-4 producing Serratia marcescens from Argentina and comparison with genomes of other SME-producers.</title>
        <authorList>
            <person name="Dabos L."/>
            <person name="Patino Navarrete R."/>
            <person name="Naas T."/>
        </authorList>
    </citation>
    <scope>NUCLEOTIDE SEQUENCE</scope>
    <source>
        <strain evidence="1">CHE4</strain>
        <strain evidence="2">S8</strain>
    </source>
</reference>
<organism evidence="2">
    <name type="scientific">Serratia marcescens</name>
    <dbReference type="NCBI Taxonomy" id="615"/>
    <lineage>
        <taxon>Bacteria</taxon>
        <taxon>Pseudomonadati</taxon>
        <taxon>Pseudomonadota</taxon>
        <taxon>Gammaproteobacteria</taxon>
        <taxon>Enterobacterales</taxon>
        <taxon>Yersiniaceae</taxon>
        <taxon>Serratia</taxon>
    </lineage>
</organism>
<evidence type="ECO:0000313" key="1">
    <source>
        <dbReference type="EMBL" id="AXH01860.1"/>
    </source>
</evidence>
<dbReference type="EMBL" id="MH460880">
    <property type="protein sequence ID" value="AXH01860.1"/>
    <property type="molecule type" value="Genomic_DNA"/>
</dbReference>
<name>A0A345IRM0_SERMA</name>
<proteinExistence type="predicted"/>